<dbReference type="Proteomes" id="UP000479190">
    <property type="component" value="Unassembled WGS sequence"/>
</dbReference>
<feature type="compositionally biased region" description="Basic and acidic residues" evidence="1">
    <location>
        <begin position="68"/>
        <end position="103"/>
    </location>
</feature>
<keyword evidence="2" id="KW-0732">Signal</keyword>
<organism evidence="3 4">
    <name type="scientific">Trichogramma brassicae</name>
    <dbReference type="NCBI Taxonomy" id="86971"/>
    <lineage>
        <taxon>Eukaryota</taxon>
        <taxon>Metazoa</taxon>
        <taxon>Ecdysozoa</taxon>
        <taxon>Arthropoda</taxon>
        <taxon>Hexapoda</taxon>
        <taxon>Insecta</taxon>
        <taxon>Pterygota</taxon>
        <taxon>Neoptera</taxon>
        <taxon>Endopterygota</taxon>
        <taxon>Hymenoptera</taxon>
        <taxon>Apocrita</taxon>
        <taxon>Proctotrupomorpha</taxon>
        <taxon>Chalcidoidea</taxon>
        <taxon>Trichogrammatidae</taxon>
        <taxon>Trichogramma</taxon>
    </lineage>
</organism>
<keyword evidence="4" id="KW-1185">Reference proteome</keyword>
<dbReference type="EMBL" id="CADCXV010001092">
    <property type="protein sequence ID" value="CAB0041121.1"/>
    <property type="molecule type" value="Genomic_DNA"/>
</dbReference>
<accession>A0A6H5IS02</accession>
<sequence length="187" mass="21293">MAFALDFTHDLIAVALAFASPGSAWDSVPEADQSLDRLRERLLREETQMTSDDDVTRAFATTTISPRSNEHHHQANGKEKSEKRNSLRNEPREEPKHESDLEDFVDVRDGALIRDLLSLANEAQKAADSPARNLRPRDTMRAPERYQANVTVYYEPKNYQEALACADAELWKHAIDEEMRALENNNT</sequence>
<dbReference type="OrthoDB" id="422839at2759"/>
<gene>
    <name evidence="3" type="ORF">TBRA_LOCUS12801</name>
</gene>
<dbReference type="AlphaFoldDB" id="A0A6H5IS02"/>
<reference evidence="3 4" key="1">
    <citation type="submission" date="2020-02" db="EMBL/GenBank/DDBJ databases">
        <authorList>
            <person name="Ferguson B K."/>
        </authorList>
    </citation>
    <scope>NUCLEOTIDE SEQUENCE [LARGE SCALE GENOMIC DNA]</scope>
</reference>
<feature type="signal peptide" evidence="2">
    <location>
        <begin position="1"/>
        <end position="24"/>
    </location>
</feature>
<feature type="region of interest" description="Disordered" evidence="1">
    <location>
        <begin position="62"/>
        <end position="103"/>
    </location>
</feature>
<proteinExistence type="predicted"/>
<evidence type="ECO:0000313" key="4">
    <source>
        <dbReference type="Proteomes" id="UP000479190"/>
    </source>
</evidence>
<feature type="chain" id="PRO_5026021544" evidence="2">
    <location>
        <begin position="25"/>
        <end position="187"/>
    </location>
</feature>
<evidence type="ECO:0000256" key="1">
    <source>
        <dbReference type="SAM" id="MobiDB-lite"/>
    </source>
</evidence>
<evidence type="ECO:0000256" key="2">
    <source>
        <dbReference type="SAM" id="SignalP"/>
    </source>
</evidence>
<protein>
    <submittedName>
        <fullName evidence="3">Uncharacterized protein</fullName>
    </submittedName>
</protein>
<evidence type="ECO:0000313" key="3">
    <source>
        <dbReference type="EMBL" id="CAB0041121.1"/>
    </source>
</evidence>
<name>A0A6H5IS02_9HYME</name>